<reference evidence="3" key="1">
    <citation type="submission" date="2019-03" db="EMBL/GenBank/DDBJ databases">
        <title>Snf2 controls pulcherriminic acid biosynthesis and connects pigmentation and antifungal activity of the yeast Metschnikowia pulcherrima.</title>
        <authorList>
            <person name="Gore-Lloyd D."/>
            <person name="Sumann I."/>
            <person name="Brachmann A.O."/>
            <person name="Schneeberger K."/>
            <person name="Ortiz-Merino R.A."/>
            <person name="Moreno-Beltran M."/>
            <person name="Schlaefli M."/>
            <person name="Kirner P."/>
            <person name="Santos Kron A."/>
            <person name="Wolfe K.H."/>
            <person name="Piel J."/>
            <person name="Ahrens C.H."/>
            <person name="Henk D."/>
            <person name="Freimoser F.M."/>
        </authorList>
    </citation>
    <scope>NUCLEOTIDE SEQUENCE [LARGE SCALE GENOMIC DNA]</scope>
    <source>
        <strain evidence="3">APC 1.2</strain>
    </source>
</reference>
<evidence type="ECO:0000256" key="1">
    <source>
        <dbReference type="SAM" id="MobiDB-lite"/>
    </source>
</evidence>
<dbReference type="GO" id="GO:0016593">
    <property type="term" value="C:Cdc73/Paf1 complex"/>
    <property type="evidence" value="ECO:0007669"/>
    <property type="project" value="InterPro"/>
</dbReference>
<dbReference type="Pfam" id="PF04004">
    <property type="entry name" value="Leo1"/>
    <property type="match status" value="1"/>
</dbReference>
<name>A0A4P6XKH5_9ASCO</name>
<evidence type="ECO:0000313" key="3">
    <source>
        <dbReference type="Proteomes" id="UP000292447"/>
    </source>
</evidence>
<organism evidence="2 3">
    <name type="scientific">Metschnikowia aff. pulcherrima</name>
    <dbReference type="NCBI Taxonomy" id="2163413"/>
    <lineage>
        <taxon>Eukaryota</taxon>
        <taxon>Fungi</taxon>
        <taxon>Dikarya</taxon>
        <taxon>Ascomycota</taxon>
        <taxon>Saccharomycotina</taxon>
        <taxon>Pichiomycetes</taxon>
        <taxon>Metschnikowiaceae</taxon>
        <taxon>Metschnikowia</taxon>
    </lineage>
</organism>
<feature type="region of interest" description="Disordered" evidence="1">
    <location>
        <begin position="300"/>
        <end position="445"/>
    </location>
</feature>
<dbReference type="PANTHER" id="PTHR23146:SF0">
    <property type="entry name" value="RNA POLYMERASE-ASSOCIATED PROTEIN LEO1"/>
    <property type="match status" value="1"/>
</dbReference>
<keyword evidence="3" id="KW-1185">Reference proteome</keyword>
<proteinExistence type="predicted"/>
<gene>
    <name evidence="2" type="primary">MPUL0A13020</name>
    <name evidence="2" type="ORF">METSCH_A13020</name>
</gene>
<protein>
    <submittedName>
        <fullName evidence="2">RNA polymerase-associated protein LEO1</fullName>
    </submittedName>
</protein>
<dbReference type="GO" id="GO:0006368">
    <property type="term" value="P:transcription elongation by RNA polymerase II"/>
    <property type="evidence" value="ECO:0007669"/>
    <property type="project" value="InterPro"/>
</dbReference>
<dbReference type="GO" id="GO:0032968">
    <property type="term" value="P:positive regulation of transcription elongation by RNA polymerase II"/>
    <property type="evidence" value="ECO:0007669"/>
    <property type="project" value="TreeGrafter"/>
</dbReference>
<dbReference type="GO" id="GO:1990269">
    <property type="term" value="F:RNA polymerase II C-terminal domain phosphoserine binding"/>
    <property type="evidence" value="ECO:0007669"/>
    <property type="project" value="TreeGrafter"/>
</dbReference>
<dbReference type="PANTHER" id="PTHR23146">
    <property type="entry name" value="LEO1 PROTEIN"/>
    <property type="match status" value="1"/>
</dbReference>
<sequence>MVPFIGPKYTFGGIDSSKRVVHISNHVTFYLQNAQHSNRRSTFQPTLKLSVVMSDSEVSNHSDQERDVDDLFGDEGETGQTSSKSASQSQDRIDDENDEVNGGDGDDFLEDDEKDGDSDGKELRGTEIILPRHAKSHKAEEDTFSVKMPVFLNVEAHPFDPTEFKEKIQQSALEREQSSLDAAAMRSASISEKLLNENTIRWRYSNSGNDEIIKQSNAHFIQWDDGLLSLKIGKEIFDFRDLPLTDNFLAKSHVDHEILQNDSILTKSASLLPSSTSTDTHRKLTQAVKHVQKKDKILNTLTNDDPMLKQRKADEDERKTLKMKRQLEQKRRLQEERQGKVDSPAPGRGNYASAYERFERTYGNDEYDDEDDFVANDDEEPEMDEDEDEDEEEIDAEEEEEAFDKGAERLKNLKSEGQFKYKSATPDESDDRRKRRRIIDSEDEE</sequence>
<feature type="compositionally biased region" description="Basic and acidic residues" evidence="1">
    <location>
        <begin position="306"/>
        <end position="340"/>
    </location>
</feature>
<feature type="compositionally biased region" description="Acidic residues" evidence="1">
    <location>
        <begin position="66"/>
        <end position="77"/>
    </location>
</feature>
<feature type="region of interest" description="Disordered" evidence="1">
    <location>
        <begin position="54"/>
        <end position="141"/>
    </location>
</feature>
<dbReference type="EMBL" id="CP034456">
    <property type="protein sequence ID" value="QBM86656.1"/>
    <property type="molecule type" value="Genomic_DNA"/>
</dbReference>
<dbReference type="Proteomes" id="UP000292447">
    <property type="component" value="Chromosome I"/>
</dbReference>
<evidence type="ECO:0000313" key="2">
    <source>
        <dbReference type="EMBL" id="QBM86656.1"/>
    </source>
</evidence>
<dbReference type="InterPro" id="IPR007149">
    <property type="entry name" value="Leo1"/>
</dbReference>
<feature type="compositionally biased region" description="Polar residues" evidence="1">
    <location>
        <begin position="78"/>
        <end position="90"/>
    </location>
</feature>
<feature type="compositionally biased region" description="Acidic residues" evidence="1">
    <location>
        <begin position="93"/>
        <end position="116"/>
    </location>
</feature>
<feature type="compositionally biased region" description="Acidic residues" evidence="1">
    <location>
        <begin position="365"/>
        <end position="402"/>
    </location>
</feature>
<accession>A0A4P6XKH5</accession>
<dbReference type="AlphaFoldDB" id="A0A4P6XKH5"/>
<feature type="compositionally biased region" description="Basic and acidic residues" evidence="1">
    <location>
        <begin position="403"/>
        <end position="419"/>
    </location>
</feature>
<dbReference type="STRING" id="2163413.A0A4P6XKH5"/>